<evidence type="ECO:0000313" key="2">
    <source>
        <dbReference type="EMBL" id="KAK9843174.1"/>
    </source>
</evidence>
<feature type="compositionally biased region" description="Pro residues" evidence="1">
    <location>
        <begin position="70"/>
        <end position="84"/>
    </location>
</feature>
<dbReference type="EMBL" id="JALJOS010000002">
    <property type="protein sequence ID" value="KAK9843174.1"/>
    <property type="molecule type" value="Genomic_DNA"/>
</dbReference>
<reference evidence="2 3" key="1">
    <citation type="journal article" date="2024" name="Nat. Commun.">
        <title>Phylogenomics reveals the evolutionary origins of lichenization in chlorophyte algae.</title>
        <authorList>
            <person name="Puginier C."/>
            <person name="Libourel C."/>
            <person name="Otte J."/>
            <person name="Skaloud P."/>
            <person name="Haon M."/>
            <person name="Grisel S."/>
            <person name="Petersen M."/>
            <person name="Berrin J.G."/>
            <person name="Delaux P.M."/>
            <person name="Dal Grande F."/>
            <person name="Keller J."/>
        </authorList>
    </citation>
    <scope>NUCLEOTIDE SEQUENCE [LARGE SCALE GENOMIC DNA]</scope>
    <source>
        <strain evidence="2 3">SAG 2145</strain>
    </source>
</reference>
<sequence length="94" mass="10102">MDFELGQAARSHGRSRVQRQKKSRALPGPKASPPGSLFAGPRQPAEPRQSDAHIQTAQHEPEQEAEPECPRSPPHVGPMFPGVPAPAEVLQGRG</sequence>
<keyword evidence="3" id="KW-1185">Reference proteome</keyword>
<proteinExistence type="predicted"/>
<accession>A0AAW1SCC4</accession>
<comment type="caution">
    <text evidence="2">The sequence shown here is derived from an EMBL/GenBank/DDBJ whole genome shotgun (WGS) entry which is preliminary data.</text>
</comment>
<feature type="compositionally biased region" description="Basic residues" evidence="1">
    <location>
        <begin position="11"/>
        <end position="24"/>
    </location>
</feature>
<gene>
    <name evidence="2" type="ORF">WJX74_008024</name>
</gene>
<name>A0AAW1SCC4_9CHLO</name>
<feature type="region of interest" description="Disordered" evidence="1">
    <location>
        <begin position="1"/>
        <end position="94"/>
    </location>
</feature>
<dbReference type="AlphaFoldDB" id="A0AAW1SCC4"/>
<protein>
    <submittedName>
        <fullName evidence="2">Uncharacterized protein</fullName>
    </submittedName>
</protein>
<evidence type="ECO:0000313" key="3">
    <source>
        <dbReference type="Proteomes" id="UP001438707"/>
    </source>
</evidence>
<evidence type="ECO:0000256" key="1">
    <source>
        <dbReference type="SAM" id="MobiDB-lite"/>
    </source>
</evidence>
<dbReference type="Proteomes" id="UP001438707">
    <property type="component" value="Unassembled WGS sequence"/>
</dbReference>
<organism evidence="2 3">
    <name type="scientific">Apatococcus lobatus</name>
    <dbReference type="NCBI Taxonomy" id="904363"/>
    <lineage>
        <taxon>Eukaryota</taxon>
        <taxon>Viridiplantae</taxon>
        <taxon>Chlorophyta</taxon>
        <taxon>core chlorophytes</taxon>
        <taxon>Trebouxiophyceae</taxon>
        <taxon>Chlorellales</taxon>
        <taxon>Chlorellaceae</taxon>
        <taxon>Apatococcus</taxon>
    </lineage>
</organism>